<evidence type="ECO:0000313" key="1">
    <source>
        <dbReference type="EMBL" id="MBP0904183.1"/>
    </source>
</evidence>
<dbReference type="InterPro" id="IPR045538">
    <property type="entry name" value="CIS_TMP"/>
</dbReference>
<organism evidence="1 2">
    <name type="scientific">Mariniflexile gromovii</name>
    <dbReference type="NCBI Taxonomy" id="362523"/>
    <lineage>
        <taxon>Bacteria</taxon>
        <taxon>Pseudomonadati</taxon>
        <taxon>Bacteroidota</taxon>
        <taxon>Flavobacteriia</taxon>
        <taxon>Flavobacteriales</taxon>
        <taxon>Flavobacteriaceae</taxon>
        <taxon>Mariniflexile</taxon>
    </lineage>
</organism>
<sequence>MQQKVSDMVWADMVPELNKLFDSMVNEDEILRFDTLELDLGEVTFSENNTKNIVEKVISLLKEELINKKQKLQSGSIESEDVWKVNSQKTKSEHYFNIWLYWLRKGMLPSYTIPPKDDWIEFVLETLALNSNAVLALKKLLEKHPTALKRLVLQHDPQQLKSITELYTGYAQSNLLVFFEELKAIYKTLLLKKKEPFRKLEIALWKSVFQQVIIDEKKLNTTEICENLIGLPEFNPVIKELNNVTRPKKNQYPFLYSTLKKNPKIQLDATVYTKDENKVEIETIETPSFFKNAGVVLLHPFLSALFRKLNLLENNEFKDFESQSKAVLLIHYLATENEKPHEYEMVLPKFLCNMPVNMPVDHTLIITKDEKIEVNNVLGAAIEHWGALGNVSPDSLREGFLIREGKLEKEASGWKLYVEHKTLDVLLDKLPWNLSIIKLPWMNDMLKVEWR</sequence>
<proteinExistence type="predicted"/>
<reference evidence="1 2" key="1">
    <citation type="submission" date="2021-04" db="EMBL/GenBank/DDBJ databases">
        <title>Mariniflexile gromovii gen. nov., sp. nov., a gliding bacterium isolated from the sea urchin Strongylocentrotus intermedius.</title>
        <authorList>
            <person name="Ko S."/>
            <person name="Le V."/>
            <person name="Ahn C.-Y."/>
            <person name="Oh H.-M."/>
        </authorList>
    </citation>
    <scope>NUCLEOTIDE SEQUENCE [LARGE SCALE GENOMIC DNA]</scope>
    <source>
        <strain evidence="1 2">KCTC 12570</strain>
    </source>
</reference>
<comment type="caution">
    <text evidence="1">The sequence shown here is derived from an EMBL/GenBank/DDBJ whole genome shotgun (WGS) entry which is preliminary data.</text>
</comment>
<evidence type="ECO:0000313" key="2">
    <source>
        <dbReference type="Proteomes" id="UP000670776"/>
    </source>
</evidence>
<accession>A0ABS4BUX1</accession>
<dbReference type="EMBL" id="JAGJCB010000008">
    <property type="protein sequence ID" value="MBP0904183.1"/>
    <property type="molecule type" value="Genomic_DNA"/>
</dbReference>
<protein>
    <submittedName>
        <fullName evidence="1">Uncharacterized protein</fullName>
    </submittedName>
</protein>
<dbReference type="Pfam" id="PF19268">
    <property type="entry name" value="CIS_TMP"/>
    <property type="match status" value="1"/>
</dbReference>
<gene>
    <name evidence="1" type="ORF">J8H85_10115</name>
</gene>
<name>A0ABS4BUX1_9FLAO</name>
<dbReference type="Proteomes" id="UP000670776">
    <property type="component" value="Unassembled WGS sequence"/>
</dbReference>
<keyword evidence="2" id="KW-1185">Reference proteome</keyword>